<gene>
    <name evidence="1" type="ORF">JYB87_08400</name>
</gene>
<dbReference type="Proteomes" id="UP000662770">
    <property type="component" value="Chromosome"/>
</dbReference>
<evidence type="ECO:0000313" key="2">
    <source>
        <dbReference type="Proteomes" id="UP000662770"/>
    </source>
</evidence>
<organism evidence="1 2">
    <name type="scientific">Shewanella avicenniae</name>
    <dbReference type="NCBI Taxonomy" id="2814294"/>
    <lineage>
        <taxon>Bacteria</taxon>
        <taxon>Pseudomonadati</taxon>
        <taxon>Pseudomonadota</taxon>
        <taxon>Gammaproteobacteria</taxon>
        <taxon>Alteromonadales</taxon>
        <taxon>Shewanellaceae</taxon>
        <taxon>Shewanella</taxon>
    </lineage>
</organism>
<dbReference type="EMBL" id="CP071503">
    <property type="protein sequence ID" value="QSX35199.1"/>
    <property type="molecule type" value="Genomic_DNA"/>
</dbReference>
<protein>
    <submittedName>
        <fullName evidence="1">Uncharacterized protein</fullName>
    </submittedName>
</protein>
<reference evidence="1 2" key="1">
    <citation type="submission" date="2021-03" db="EMBL/GenBank/DDBJ databases">
        <title>Novel species identification of genus Shewanella.</title>
        <authorList>
            <person name="Liu G."/>
            <person name="Zhang Q."/>
        </authorList>
    </citation>
    <scope>NUCLEOTIDE SEQUENCE [LARGE SCALE GENOMIC DNA]</scope>
    <source>
        <strain evidence="1 2">FJAT-51800</strain>
    </source>
</reference>
<accession>A0ABX7QUT3</accession>
<keyword evidence="2" id="KW-1185">Reference proteome</keyword>
<proteinExistence type="predicted"/>
<sequence length="91" mass="10897">MSISDISVEQQNPNLRHQEHCTVLSHTQRDEGEWVQHTLMLENNETPFRFRRSKRYRSLKGTRVNIDYYPQTTLVAGMEFETMKVVRIKRC</sequence>
<dbReference type="RefSeq" id="WP_207356393.1">
    <property type="nucleotide sequence ID" value="NZ_CP071503.1"/>
</dbReference>
<evidence type="ECO:0000313" key="1">
    <source>
        <dbReference type="EMBL" id="QSX35199.1"/>
    </source>
</evidence>
<name>A0ABX7QUT3_9GAMM</name>